<dbReference type="Pfam" id="PF10948">
    <property type="entry name" value="DUF2635"/>
    <property type="match status" value="1"/>
</dbReference>
<comment type="caution">
    <text evidence="2">The sequence shown here is derived from an EMBL/GenBank/DDBJ whole genome shotgun (WGS) entry which is preliminary data.</text>
</comment>
<reference evidence="2" key="1">
    <citation type="submission" date="2016-01" db="EMBL/GenBank/DDBJ databases">
        <authorList>
            <person name="Peeters C."/>
        </authorList>
    </citation>
    <scope>NUCLEOTIDE SEQUENCE</scope>
    <source>
        <strain evidence="2">LMG 29320</strain>
    </source>
</reference>
<feature type="region of interest" description="Disordered" evidence="1">
    <location>
        <begin position="58"/>
        <end position="98"/>
    </location>
</feature>
<dbReference type="OrthoDB" id="8689507at2"/>
<organism evidence="2 3">
    <name type="scientific">Caballeronia fortuita</name>
    <dbReference type="NCBI Taxonomy" id="1777138"/>
    <lineage>
        <taxon>Bacteria</taxon>
        <taxon>Pseudomonadati</taxon>
        <taxon>Pseudomonadota</taxon>
        <taxon>Betaproteobacteria</taxon>
        <taxon>Burkholderiales</taxon>
        <taxon>Burkholderiaceae</taxon>
        <taxon>Caballeronia</taxon>
    </lineage>
</organism>
<protein>
    <recommendedName>
        <fullName evidence="4">DUF2635 domain-containing protein</fullName>
    </recommendedName>
</protein>
<dbReference type="STRING" id="1777138.AWB77_04784"/>
<gene>
    <name evidence="2" type="ORF">AWB77_04784</name>
</gene>
<dbReference type="InterPro" id="IPR024400">
    <property type="entry name" value="DUF2635"/>
</dbReference>
<feature type="compositionally biased region" description="Basic and acidic residues" evidence="1">
    <location>
        <begin position="58"/>
        <end position="69"/>
    </location>
</feature>
<dbReference type="Proteomes" id="UP000054903">
    <property type="component" value="Unassembled WGS sequence"/>
</dbReference>
<name>A0A158D2I8_9BURK</name>
<dbReference type="RefSeq" id="WP_061136873.1">
    <property type="nucleotide sequence ID" value="NZ_FCNX02000013.1"/>
</dbReference>
<sequence>MIVKPAPGLKVRHPVTKQLLPDEGIVVPDGDIFWTRVLNDGDLVEVSAKEFQAAQERAEADAEAVREAQAKAAADANAASSDQPAANAAATDEEVEKQ</sequence>
<evidence type="ECO:0000313" key="2">
    <source>
        <dbReference type="EMBL" id="SAK88446.1"/>
    </source>
</evidence>
<evidence type="ECO:0008006" key="4">
    <source>
        <dbReference type="Google" id="ProtNLM"/>
    </source>
</evidence>
<accession>A0A158D2I8</accession>
<keyword evidence="3" id="KW-1185">Reference proteome</keyword>
<evidence type="ECO:0000256" key="1">
    <source>
        <dbReference type="SAM" id="MobiDB-lite"/>
    </source>
</evidence>
<feature type="compositionally biased region" description="Low complexity" evidence="1">
    <location>
        <begin position="70"/>
        <end position="90"/>
    </location>
</feature>
<proteinExistence type="predicted"/>
<dbReference type="AlphaFoldDB" id="A0A158D2I8"/>
<dbReference type="EMBL" id="FCNX02000013">
    <property type="protein sequence ID" value="SAK88446.1"/>
    <property type="molecule type" value="Genomic_DNA"/>
</dbReference>
<evidence type="ECO:0000313" key="3">
    <source>
        <dbReference type="Proteomes" id="UP000054903"/>
    </source>
</evidence>